<evidence type="ECO:0000313" key="8">
    <source>
        <dbReference type="Proteomes" id="UP000017862"/>
    </source>
</evidence>
<dbReference type="STRING" id="1261131.lam_284"/>
<comment type="similarity">
    <text evidence="6">Belongs to the NhaA Na(+)/H(+) (TC 2.A.33) antiporter family.</text>
</comment>
<dbReference type="InterPro" id="IPR004670">
    <property type="entry name" value="NhaA"/>
</dbReference>
<comment type="function">
    <text evidence="6">Na(+)/H(+) antiporter that extrudes sodium in exchange for external protons.</text>
</comment>
<feature type="transmembrane region" description="Helical" evidence="6">
    <location>
        <begin position="124"/>
        <end position="145"/>
    </location>
</feature>
<keyword evidence="4 6" id="KW-1133">Transmembrane helix</keyword>
<evidence type="ECO:0000256" key="1">
    <source>
        <dbReference type="ARBA" id="ARBA00004429"/>
    </source>
</evidence>
<evidence type="ECO:0000313" key="7">
    <source>
        <dbReference type="EMBL" id="AHA27655.1"/>
    </source>
</evidence>
<dbReference type="HOGENOM" id="CLU_015803_1_0_5"/>
<proteinExistence type="inferred from homology"/>
<feature type="transmembrane region" description="Helical" evidence="6">
    <location>
        <begin position="157"/>
        <end position="176"/>
    </location>
</feature>
<dbReference type="KEGG" id="lar:lam_284"/>
<dbReference type="GO" id="GO:0006885">
    <property type="term" value="P:regulation of pH"/>
    <property type="evidence" value="ECO:0007669"/>
    <property type="project" value="UniProtKB-UniRule"/>
</dbReference>
<evidence type="ECO:0000256" key="2">
    <source>
        <dbReference type="ARBA" id="ARBA00022475"/>
    </source>
</evidence>
<comment type="subcellular location">
    <subcellularLocation>
        <location evidence="1">Cell inner membrane</location>
        <topology evidence="1">Multi-pass membrane protein</topology>
    </subcellularLocation>
    <subcellularLocation>
        <location evidence="6">Cell membrane</location>
        <topology evidence="6">Multi-pass membrane protein</topology>
    </subcellularLocation>
</comment>
<dbReference type="PANTHER" id="PTHR30341">
    <property type="entry name" value="SODIUM ION/PROTON ANTIPORTER NHAA-RELATED"/>
    <property type="match status" value="1"/>
</dbReference>
<evidence type="ECO:0000256" key="5">
    <source>
        <dbReference type="ARBA" id="ARBA00023136"/>
    </source>
</evidence>
<comment type="catalytic activity">
    <reaction evidence="6">
        <text>Na(+)(in) + 2 H(+)(out) = Na(+)(out) + 2 H(+)(in)</text>
        <dbReference type="Rhea" id="RHEA:29251"/>
        <dbReference type="ChEBI" id="CHEBI:15378"/>
        <dbReference type="ChEBI" id="CHEBI:29101"/>
    </reaction>
</comment>
<evidence type="ECO:0000256" key="6">
    <source>
        <dbReference type="HAMAP-Rule" id="MF_01844"/>
    </source>
</evidence>
<sequence>MSHLYNQKNLLLKKSKEILQKDTLPGIILIIVAITTLMVANISFSSQYYFNFLQFKINDLTVKYWINDIFMTFYFLMIGLEIKHELVEGELSSWKKRSLPGLGAIGGIILPALIYIFINRNTEIAIKGWAIPTATDIAFTLGILSLIGSNFPPSLKLFFTALAIIDDFFAVIITAVFYTKNIDVSCLSIAIAIIFLLIVFNRLRIFSLTLYVLFGAILWHFMFKSGVHATFFGFIFSLVLPYQTNNCNDKNKLSFYFLEDILKYFVNLLILPTFIFINAGFSISIISNISIFDPVVLGIMMGLFIGKQAGIFLFSFIAVKIGVGIMPKNSNWHLIYGGSALCGIGFTMSLFLTLCSFPQYNDLQEKAKLGIISASIASIIFAYFILRAAKYKKTYLKI</sequence>
<organism evidence="7 8">
    <name type="scientific">Candidatus Liberibacter americanus str. Sao Paulo</name>
    <dbReference type="NCBI Taxonomy" id="1261131"/>
    <lineage>
        <taxon>Bacteria</taxon>
        <taxon>Pseudomonadati</taxon>
        <taxon>Pseudomonadota</taxon>
        <taxon>Alphaproteobacteria</taxon>
        <taxon>Hyphomicrobiales</taxon>
        <taxon>Rhizobiaceae</taxon>
        <taxon>Liberibacter</taxon>
    </lineage>
</organism>
<keyword evidence="3 6" id="KW-0812">Transmembrane</keyword>
<dbReference type="PANTHER" id="PTHR30341:SF0">
    <property type="entry name" value="NA(+)_H(+) ANTIPORTER NHAA"/>
    <property type="match status" value="1"/>
</dbReference>
<dbReference type="RefSeq" id="WP_023466196.1">
    <property type="nucleotide sequence ID" value="NC_022793.1"/>
</dbReference>
<dbReference type="PATRIC" id="fig|1261131.3.peg.272"/>
<keyword evidence="6" id="KW-0050">Antiport</keyword>
<feature type="transmembrane region" description="Helical" evidence="6">
    <location>
        <begin position="264"/>
        <end position="289"/>
    </location>
</feature>
<dbReference type="GO" id="GO:0005886">
    <property type="term" value="C:plasma membrane"/>
    <property type="evidence" value="ECO:0007669"/>
    <property type="project" value="UniProtKB-SubCell"/>
</dbReference>
<gene>
    <name evidence="6 7" type="primary">nhaA</name>
    <name evidence="7" type="ORF">lam_284</name>
</gene>
<feature type="transmembrane region" description="Helical" evidence="6">
    <location>
        <begin position="295"/>
        <end position="322"/>
    </location>
</feature>
<protein>
    <recommendedName>
        <fullName evidence="6">Na(+)/H(+) antiporter NhaA</fullName>
    </recommendedName>
    <alternativeName>
        <fullName evidence="6">Sodium/proton antiporter NhaA</fullName>
    </alternativeName>
</protein>
<keyword evidence="8" id="KW-1185">Reference proteome</keyword>
<keyword evidence="6" id="KW-0406">Ion transport</keyword>
<keyword evidence="2 6" id="KW-1003">Cell membrane</keyword>
<name>U6B3Y8_9HYPH</name>
<dbReference type="eggNOG" id="COG3004">
    <property type="taxonomic scope" value="Bacteria"/>
</dbReference>
<feature type="transmembrane region" description="Helical" evidence="6">
    <location>
        <begin position="369"/>
        <end position="389"/>
    </location>
</feature>
<keyword evidence="6" id="KW-0813">Transport</keyword>
<evidence type="ECO:0000256" key="3">
    <source>
        <dbReference type="ARBA" id="ARBA00022692"/>
    </source>
</evidence>
<dbReference type="InterPro" id="IPR023171">
    <property type="entry name" value="Na/H_antiporter_dom_sf"/>
</dbReference>
<feature type="transmembrane region" description="Helical" evidence="6">
    <location>
        <begin position="101"/>
        <end position="118"/>
    </location>
</feature>
<dbReference type="AlphaFoldDB" id="U6B3Y8"/>
<accession>U6B3Y8</accession>
<dbReference type="EMBL" id="CP006604">
    <property type="protein sequence ID" value="AHA27655.1"/>
    <property type="molecule type" value="Genomic_DNA"/>
</dbReference>
<dbReference type="Gene3D" id="1.20.1530.10">
    <property type="entry name" value="Na+/H+ antiporter like domain"/>
    <property type="match status" value="1"/>
</dbReference>
<feature type="transmembrane region" description="Helical" evidence="6">
    <location>
        <begin position="64"/>
        <end position="80"/>
    </location>
</feature>
<feature type="transmembrane region" description="Helical" evidence="6">
    <location>
        <begin position="334"/>
        <end position="357"/>
    </location>
</feature>
<dbReference type="Pfam" id="PF06965">
    <property type="entry name" value="Na_H_antiport_1"/>
    <property type="match status" value="1"/>
</dbReference>
<dbReference type="NCBIfam" id="TIGR00773">
    <property type="entry name" value="NhaA"/>
    <property type="match status" value="1"/>
</dbReference>
<dbReference type="HAMAP" id="MF_01844">
    <property type="entry name" value="NhaA"/>
    <property type="match status" value="1"/>
</dbReference>
<dbReference type="Proteomes" id="UP000017862">
    <property type="component" value="Chromosome"/>
</dbReference>
<keyword evidence="5 6" id="KW-0472">Membrane</keyword>
<evidence type="ECO:0000256" key="4">
    <source>
        <dbReference type="ARBA" id="ARBA00022989"/>
    </source>
</evidence>
<dbReference type="GO" id="GO:0015385">
    <property type="term" value="F:sodium:proton antiporter activity"/>
    <property type="evidence" value="ECO:0007669"/>
    <property type="project" value="UniProtKB-UniRule"/>
</dbReference>
<feature type="transmembrane region" description="Helical" evidence="6">
    <location>
        <begin position="227"/>
        <end position="243"/>
    </location>
</feature>
<reference evidence="7 8" key="1">
    <citation type="journal article" date="2014" name="Mol. Plant Microbe Interact.">
        <title>The complete genome sequence of Candidatus Liberibacter americanus, associated with citrus Huanglongbing.</title>
        <authorList>
            <person name="Wulff N.A."/>
            <person name="Zhang S."/>
            <person name="Setubal J.C."/>
            <person name="Almeida N.F."/>
            <person name="Martins E.C."/>
            <person name="Harakava R."/>
            <person name="Kumar D."/>
            <person name="Rangel L.T."/>
            <person name="Foissac X."/>
            <person name="Bove J."/>
            <person name="Gabriel D.W."/>
        </authorList>
    </citation>
    <scope>NUCLEOTIDE SEQUENCE [LARGE SCALE GENOMIC DNA]</scope>
    <source>
        <strain evidence="7 8">Sao Paulo</strain>
    </source>
</reference>
<dbReference type="NCBIfam" id="NF007111">
    <property type="entry name" value="PRK09560.1"/>
    <property type="match status" value="1"/>
</dbReference>
<feature type="transmembrane region" description="Helical" evidence="6">
    <location>
        <begin position="182"/>
        <end position="200"/>
    </location>
</feature>
<keyword evidence="6" id="KW-0739">Sodium transport</keyword>
<feature type="transmembrane region" description="Helical" evidence="6">
    <location>
        <begin position="23"/>
        <end position="44"/>
    </location>
</feature>
<keyword evidence="6" id="KW-0915">Sodium</keyword>